<dbReference type="AlphaFoldDB" id="A0A0E9U3H9"/>
<protein>
    <submittedName>
        <fullName evidence="1">Uncharacterized protein</fullName>
    </submittedName>
</protein>
<organism evidence="1">
    <name type="scientific">Anguilla anguilla</name>
    <name type="common">European freshwater eel</name>
    <name type="synonym">Muraena anguilla</name>
    <dbReference type="NCBI Taxonomy" id="7936"/>
    <lineage>
        <taxon>Eukaryota</taxon>
        <taxon>Metazoa</taxon>
        <taxon>Chordata</taxon>
        <taxon>Craniata</taxon>
        <taxon>Vertebrata</taxon>
        <taxon>Euteleostomi</taxon>
        <taxon>Actinopterygii</taxon>
        <taxon>Neopterygii</taxon>
        <taxon>Teleostei</taxon>
        <taxon>Anguilliformes</taxon>
        <taxon>Anguillidae</taxon>
        <taxon>Anguilla</taxon>
    </lineage>
</organism>
<dbReference type="EMBL" id="GBXM01048852">
    <property type="protein sequence ID" value="JAH59725.1"/>
    <property type="molecule type" value="Transcribed_RNA"/>
</dbReference>
<reference evidence="1" key="2">
    <citation type="journal article" date="2015" name="Fish Shellfish Immunol.">
        <title>Early steps in the European eel (Anguilla anguilla)-Vibrio vulnificus interaction in the gills: Role of the RtxA13 toxin.</title>
        <authorList>
            <person name="Callol A."/>
            <person name="Pajuelo D."/>
            <person name="Ebbesson L."/>
            <person name="Teles M."/>
            <person name="MacKenzie S."/>
            <person name="Amaro C."/>
        </authorList>
    </citation>
    <scope>NUCLEOTIDE SEQUENCE</scope>
</reference>
<accession>A0A0E9U3H9</accession>
<sequence length="31" mass="3984">MCIALHPCREVLWFFVILHYEYSKMWPIYFF</sequence>
<name>A0A0E9U3H9_ANGAN</name>
<reference evidence="1" key="1">
    <citation type="submission" date="2014-11" db="EMBL/GenBank/DDBJ databases">
        <authorList>
            <person name="Amaro Gonzalez C."/>
        </authorList>
    </citation>
    <scope>NUCLEOTIDE SEQUENCE</scope>
</reference>
<evidence type="ECO:0000313" key="1">
    <source>
        <dbReference type="EMBL" id="JAH59725.1"/>
    </source>
</evidence>
<proteinExistence type="predicted"/>